<evidence type="ECO:0000256" key="1">
    <source>
        <dbReference type="SAM" id="Phobius"/>
    </source>
</evidence>
<evidence type="ECO:0000313" key="3">
    <source>
        <dbReference type="Proteomes" id="UP000061348"/>
    </source>
</evidence>
<dbReference type="Proteomes" id="UP000061348">
    <property type="component" value="Unassembled WGS sequence"/>
</dbReference>
<keyword evidence="1" id="KW-0472">Membrane</keyword>
<name>A0A109LCN7_PSEFL</name>
<accession>A0A109LCN7</accession>
<dbReference type="AlphaFoldDB" id="A0A109LCN7"/>
<organism evidence="2 3">
    <name type="scientific">Pseudomonas fluorescens</name>
    <dbReference type="NCBI Taxonomy" id="294"/>
    <lineage>
        <taxon>Bacteria</taxon>
        <taxon>Pseudomonadati</taxon>
        <taxon>Pseudomonadota</taxon>
        <taxon>Gammaproteobacteria</taxon>
        <taxon>Pseudomonadales</taxon>
        <taxon>Pseudomonadaceae</taxon>
        <taxon>Pseudomonas</taxon>
    </lineage>
</organism>
<keyword evidence="1" id="KW-1133">Transmembrane helix</keyword>
<proteinExistence type="predicted"/>
<comment type="caution">
    <text evidence="2">The sequence shown here is derived from an EMBL/GenBank/DDBJ whole genome shotgun (WGS) entry which is preliminary data.</text>
</comment>
<keyword evidence="1" id="KW-0812">Transmembrane</keyword>
<sequence>MRVDVRESIDNPVLTGADIADGCPAVQHCRVFRPLKGDVVAHRAYPILIAVTGLMIGYSRWMK</sequence>
<feature type="transmembrane region" description="Helical" evidence="1">
    <location>
        <begin position="44"/>
        <end position="61"/>
    </location>
</feature>
<protein>
    <submittedName>
        <fullName evidence="2">Uncharacterized protein</fullName>
    </submittedName>
</protein>
<gene>
    <name evidence="2" type="ORF">PFLmoz3_05036</name>
</gene>
<dbReference type="EMBL" id="LCYA01000134">
    <property type="protein sequence ID" value="KWV85327.1"/>
    <property type="molecule type" value="Genomic_DNA"/>
</dbReference>
<reference evidence="2 3" key="1">
    <citation type="submission" date="2015-05" db="EMBL/GenBank/DDBJ databases">
        <title>A genomic and transcriptomic approach to investigate the blue pigment phenotype in Pseudomonas fluorescens.</title>
        <authorList>
            <person name="Andreani N.A."/>
            <person name="Cardazzo B."/>
        </authorList>
    </citation>
    <scope>NUCLEOTIDE SEQUENCE [LARGE SCALE GENOMIC DNA]</scope>
    <source>
        <strain evidence="2 3">Ps_22</strain>
    </source>
</reference>
<evidence type="ECO:0000313" key="2">
    <source>
        <dbReference type="EMBL" id="KWV85327.1"/>
    </source>
</evidence>